<dbReference type="AlphaFoldDB" id="A0A2G8LRT2"/>
<gene>
    <name evidence="2" type="ORF">BSL78_00105</name>
</gene>
<dbReference type="EMBL" id="MRZV01000002">
    <property type="protein sequence ID" value="PIK62978.1"/>
    <property type="molecule type" value="Genomic_DNA"/>
</dbReference>
<feature type="region of interest" description="Disordered" evidence="1">
    <location>
        <begin position="1"/>
        <end position="66"/>
    </location>
</feature>
<evidence type="ECO:0000256" key="1">
    <source>
        <dbReference type="SAM" id="MobiDB-lite"/>
    </source>
</evidence>
<feature type="compositionally biased region" description="Basic and acidic residues" evidence="1">
    <location>
        <begin position="8"/>
        <end position="23"/>
    </location>
</feature>
<evidence type="ECO:0000313" key="3">
    <source>
        <dbReference type="Proteomes" id="UP000230750"/>
    </source>
</evidence>
<accession>A0A2G8LRT2</accession>
<evidence type="ECO:0008006" key="4">
    <source>
        <dbReference type="Google" id="ProtNLM"/>
    </source>
</evidence>
<dbReference type="Gene3D" id="1.10.10.2100">
    <property type="match status" value="1"/>
</dbReference>
<name>A0A2G8LRT2_STIJA</name>
<comment type="caution">
    <text evidence="2">The sequence shown here is derived from an EMBL/GenBank/DDBJ whole genome shotgun (WGS) entry which is preliminary data.</text>
</comment>
<evidence type="ECO:0000313" key="2">
    <source>
        <dbReference type="EMBL" id="PIK62978.1"/>
    </source>
</evidence>
<organism evidence="2 3">
    <name type="scientific">Stichopus japonicus</name>
    <name type="common">Sea cucumber</name>
    <dbReference type="NCBI Taxonomy" id="307972"/>
    <lineage>
        <taxon>Eukaryota</taxon>
        <taxon>Metazoa</taxon>
        <taxon>Echinodermata</taxon>
        <taxon>Eleutherozoa</taxon>
        <taxon>Echinozoa</taxon>
        <taxon>Holothuroidea</taxon>
        <taxon>Aspidochirotacea</taxon>
        <taxon>Aspidochirotida</taxon>
        <taxon>Stichopodidae</taxon>
        <taxon>Apostichopus</taxon>
    </lineage>
</organism>
<proteinExistence type="predicted"/>
<protein>
    <recommendedName>
        <fullName evidence="4">Nucleophosmin</fullName>
    </recommendedName>
</protein>
<feature type="non-terminal residue" evidence="2">
    <location>
        <position position="66"/>
    </location>
</feature>
<sequence>SKVNGAGPKKEAKGVSKDKESPKKEKKAQLSVEQIKKLLSQSPTKPKKQMKFSNLVKHTYKINDDK</sequence>
<feature type="non-terminal residue" evidence="2">
    <location>
        <position position="1"/>
    </location>
</feature>
<dbReference type="Proteomes" id="UP000230750">
    <property type="component" value="Unassembled WGS sequence"/>
</dbReference>
<reference evidence="2 3" key="1">
    <citation type="journal article" date="2017" name="PLoS Biol.">
        <title>The sea cucumber genome provides insights into morphological evolution and visceral regeneration.</title>
        <authorList>
            <person name="Zhang X."/>
            <person name="Sun L."/>
            <person name="Yuan J."/>
            <person name="Sun Y."/>
            <person name="Gao Y."/>
            <person name="Zhang L."/>
            <person name="Li S."/>
            <person name="Dai H."/>
            <person name="Hamel J.F."/>
            <person name="Liu C."/>
            <person name="Yu Y."/>
            <person name="Liu S."/>
            <person name="Lin W."/>
            <person name="Guo K."/>
            <person name="Jin S."/>
            <person name="Xu P."/>
            <person name="Storey K.B."/>
            <person name="Huan P."/>
            <person name="Zhang T."/>
            <person name="Zhou Y."/>
            <person name="Zhang J."/>
            <person name="Lin C."/>
            <person name="Li X."/>
            <person name="Xing L."/>
            <person name="Huo D."/>
            <person name="Sun M."/>
            <person name="Wang L."/>
            <person name="Mercier A."/>
            <person name="Li F."/>
            <person name="Yang H."/>
            <person name="Xiang J."/>
        </authorList>
    </citation>
    <scope>NUCLEOTIDE SEQUENCE [LARGE SCALE GENOMIC DNA]</scope>
    <source>
        <strain evidence="2">Shaxun</strain>
        <tissue evidence="2">Muscle</tissue>
    </source>
</reference>
<keyword evidence="3" id="KW-1185">Reference proteome</keyword>